<dbReference type="GO" id="GO:0003677">
    <property type="term" value="F:DNA binding"/>
    <property type="evidence" value="ECO:0007669"/>
    <property type="project" value="UniProtKB-KW"/>
</dbReference>
<proteinExistence type="predicted"/>
<dbReference type="Gene3D" id="1.10.260.40">
    <property type="entry name" value="lambda repressor-like DNA-binding domains"/>
    <property type="match status" value="1"/>
</dbReference>
<sequence>MAQQGSRRRKQATLADVAERAGVSLATAARVMRAESSVDRRLAARVRAAAAELNYVPNMVARNLRRGGGNIIGCVIGEILDPYFADIAEAVTVRAESKHSMMAIVSNMQRSPELEIKHCRQLWEQRVAGLILAGGGFDQRTHADEFSALIQQITAAGVVVATLSPRTIDVPAFTADNVAVGALMAEHILERRHTEIAVVTGSTSSEATNQRLVGIEGVLRRAGVHARIGHAEHSPQAGFAAARQLLADHPETTAVLATADSMAIGVMSGLAAIGKRVPEDVSVIGVGNTRLAAFSSPSLTTVDVRLSDHAQAATDFIASRVRGVEVDEFSPLPPAVVAGASVGTAPRTH</sequence>
<evidence type="ECO:0000313" key="5">
    <source>
        <dbReference type="EMBL" id="GAA0935131.1"/>
    </source>
</evidence>
<evidence type="ECO:0000256" key="2">
    <source>
        <dbReference type="ARBA" id="ARBA00023125"/>
    </source>
</evidence>
<dbReference type="Gene3D" id="3.40.50.2300">
    <property type="match status" value="2"/>
</dbReference>
<protein>
    <submittedName>
        <fullName evidence="5">LacI family DNA-binding transcriptional regulator</fullName>
    </submittedName>
</protein>
<keyword evidence="3" id="KW-0804">Transcription</keyword>
<evidence type="ECO:0000256" key="3">
    <source>
        <dbReference type="ARBA" id="ARBA00023163"/>
    </source>
</evidence>
<dbReference type="InterPro" id="IPR000843">
    <property type="entry name" value="HTH_LacI"/>
</dbReference>
<dbReference type="CDD" id="cd06267">
    <property type="entry name" value="PBP1_LacI_sugar_binding-like"/>
    <property type="match status" value="1"/>
</dbReference>
<gene>
    <name evidence="5" type="ORF">GCM10009559_26390</name>
</gene>
<dbReference type="RefSeq" id="WP_343941632.1">
    <property type="nucleotide sequence ID" value="NZ_BAAAHP010000075.1"/>
</dbReference>
<dbReference type="CDD" id="cd01392">
    <property type="entry name" value="HTH_LacI"/>
    <property type="match status" value="1"/>
</dbReference>
<dbReference type="EMBL" id="BAAAHP010000075">
    <property type="protein sequence ID" value="GAA0935131.1"/>
    <property type="molecule type" value="Genomic_DNA"/>
</dbReference>
<reference evidence="6" key="1">
    <citation type="journal article" date="2019" name="Int. J. Syst. Evol. Microbiol.">
        <title>The Global Catalogue of Microorganisms (GCM) 10K type strain sequencing project: providing services to taxonomists for standard genome sequencing and annotation.</title>
        <authorList>
            <consortium name="The Broad Institute Genomics Platform"/>
            <consortium name="The Broad Institute Genome Sequencing Center for Infectious Disease"/>
            <person name="Wu L."/>
            <person name="Ma J."/>
        </authorList>
    </citation>
    <scope>NUCLEOTIDE SEQUENCE [LARGE SCALE GENOMIC DNA]</scope>
    <source>
        <strain evidence="6">JCM 11117</strain>
    </source>
</reference>
<keyword evidence="1" id="KW-0805">Transcription regulation</keyword>
<organism evidence="5 6">
    <name type="scientific">Pseudonocardia zijingensis</name>
    <dbReference type="NCBI Taxonomy" id="153376"/>
    <lineage>
        <taxon>Bacteria</taxon>
        <taxon>Bacillati</taxon>
        <taxon>Actinomycetota</taxon>
        <taxon>Actinomycetes</taxon>
        <taxon>Pseudonocardiales</taxon>
        <taxon>Pseudonocardiaceae</taxon>
        <taxon>Pseudonocardia</taxon>
    </lineage>
</organism>
<keyword evidence="6" id="KW-1185">Reference proteome</keyword>
<dbReference type="Proteomes" id="UP001499967">
    <property type="component" value="Unassembled WGS sequence"/>
</dbReference>
<dbReference type="PROSITE" id="PS00356">
    <property type="entry name" value="HTH_LACI_1"/>
    <property type="match status" value="1"/>
</dbReference>
<evidence type="ECO:0000259" key="4">
    <source>
        <dbReference type="PROSITE" id="PS50932"/>
    </source>
</evidence>
<evidence type="ECO:0000313" key="6">
    <source>
        <dbReference type="Proteomes" id="UP001499967"/>
    </source>
</evidence>
<dbReference type="InterPro" id="IPR028082">
    <property type="entry name" value="Peripla_BP_I"/>
</dbReference>
<feature type="domain" description="HTH lacI-type" evidence="4">
    <location>
        <begin position="12"/>
        <end position="66"/>
    </location>
</feature>
<evidence type="ECO:0000256" key="1">
    <source>
        <dbReference type="ARBA" id="ARBA00023015"/>
    </source>
</evidence>
<dbReference type="SUPFAM" id="SSF47413">
    <property type="entry name" value="lambda repressor-like DNA-binding domains"/>
    <property type="match status" value="1"/>
</dbReference>
<dbReference type="Pfam" id="PF13377">
    <property type="entry name" value="Peripla_BP_3"/>
    <property type="match status" value="1"/>
</dbReference>
<accession>A0ABP4AED8</accession>
<dbReference type="InterPro" id="IPR010982">
    <property type="entry name" value="Lambda_DNA-bd_dom_sf"/>
</dbReference>
<comment type="caution">
    <text evidence="5">The sequence shown here is derived from an EMBL/GenBank/DDBJ whole genome shotgun (WGS) entry which is preliminary data.</text>
</comment>
<dbReference type="PANTHER" id="PTHR30146:SF153">
    <property type="entry name" value="LACTOSE OPERON REPRESSOR"/>
    <property type="match status" value="1"/>
</dbReference>
<dbReference type="Pfam" id="PF00356">
    <property type="entry name" value="LacI"/>
    <property type="match status" value="1"/>
</dbReference>
<dbReference type="PANTHER" id="PTHR30146">
    <property type="entry name" value="LACI-RELATED TRANSCRIPTIONAL REPRESSOR"/>
    <property type="match status" value="1"/>
</dbReference>
<keyword evidence="2 5" id="KW-0238">DNA-binding</keyword>
<dbReference type="InterPro" id="IPR046335">
    <property type="entry name" value="LacI/GalR-like_sensor"/>
</dbReference>
<dbReference type="PROSITE" id="PS50932">
    <property type="entry name" value="HTH_LACI_2"/>
    <property type="match status" value="1"/>
</dbReference>
<dbReference type="SUPFAM" id="SSF53822">
    <property type="entry name" value="Periplasmic binding protein-like I"/>
    <property type="match status" value="1"/>
</dbReference>
<dbReference type="SMART" id="SM00354">
    <property type="entry name" value="HTH_LACI"/>
    <property type="match status" value="1"/>
</dbReference>
<name>A0ABP4AED8_9PSEU</name>